<proteinExistence type="predicted"/>
<evidence type="ECO:0000256" key="1">
    <source>
        <dbReference type="SAM" id="Phobius"/>
    </source>
</evidence>
<keyword evidence="1" id="KW-0472">Membrane</keyword>
<keyword evidence="1" id="KW-0812">Transmembrane</keyword>
<evidence type="ECO:0000313" key="2">
    <source>
        <dbReference type="EMBL" id="MBB5292844.1"/>
    </source>
</evidence>
<name>A0A7W8MHN9_9CAUL</name>
<accession>A0A7W8MHN9</accession>
<dbReference type="Proteomes" id="UP000566663">
    <property type="component" value="Unassembled WGS sequence"/>
</dbReference>
<organism evidence="2 3">
    <name type="scientific">Brevundimonas basaltis</name>
    <dbReference type="NCBI Taxonomy" id="472166"/>
    <lineage>
        <taxon>Bacteria</taxon>
        <taxon>Pseudomonadati</taxon>
        <taxon>Pseudomonadota</taxon>
        <taxon>Alphaproteobacteria</taxon>
        <taxon>Caulobacterales</taxon>
        <taxon>Caulobacteraceae</taxon>
        <taxon>Brevundimonas</taxon>
    </lineage>
</organism>
<keyword evidence="1" id="KW-1133">Transmembrane helix</keyword>
<comment type="caution">
    <text evidence="2">The sequence shown here is derived from an EMBL/GenBank/DDBJ whole genome shotgun (WGS) entry which is preliminary data.</text>
</comment>
<protein>
    <submittedName>
        <fullName evidence="2">Uncharacterized protein</fullName>
    </submittedName>
</protein>
<dbReference type="RefSeq" id="WP_343771704.1">
    <property type="nucleotide sequence ID" value="NZ_BAAAFF010000001.1"/>
</dbReference>
<keyword evidence="3" id="KW-1185">Reference proteome</keyword>
<evidence type="ECO:0000313" key="3">
    <source>
        <dbReference type="Proteomes" id="UP000566663"/>
    </source>
</evidence>
<gene>
    <name evidence="2" type="ORF">HNQ67_002381</name>
</gene>
<dbReference type="AlphaFoldDB" id="A0A7W8MHN9"/>
<dbReference type="EMBL" id="JACHFZ010000005">
    <property type="protein sequence ID" value="MBB5292844.1"/>
    <property type="molecule type" value="Genomic_DNA"/>
</dbReference>
<feature type="transmembrane region" description="Helical" evidence="1">
    <location>
        <begin position="27"/>
        <end position="49"/>
    </location>
</feature>
<reference evidence="2 3" key="1">
    <citation type="submission" date="2020-08" db="EMBL/GenBank/DDBJ databases">
        <title>Genomic Encyclopedia of Type Strains, Phase IV (KMG-IV): sequencing the most valuable type-strain genomes for metagenomic binning, comparative biology and taxonomic classification.</title>
        <authorList>
            <person name="Goeker M."/>
        </authorList>
    </citation>
    <scope>NUCLEOTIDE SEQUENCE [LARGE SCALE GENOMIC DNA]</scope>
    <source>
        <strain evidence="2 3">DSM 25335</strain>
    </source>
</reference>
<sequence>MAWIIGLWCALCFLVMAADERVWADPMMLLGMAVFTVFVAGMLYQGYLWQWELAKAIANWSRRALKGNRAPD</sequence>